<sequence length="102" mass="11263">MIARVPSSARSVLLSLKGVSNLPATRRSTTGKFVKAGLQRTLTSCTSASSVTSSANCARRWQAIVRPTRTRSGRPNHRKRSTTVFVRSAGRFWRRVDLFSPT</sequence>
<dbReference type="EMBL" id="HBUE01062729">
    <property type="protein sequence ID" value="CAG6469312.1"/>
    <property type="molecule type" value="Transcribed_RNA"/>
</dbReference>
<evidence type="ECO:0000313" key="1">
    <source>
        <dbReference type="EMBL" id="CAG6469312.1"/>
    </source>
</evidence>
<name>A0A8D8B9P4_CULPI</name>
<dbReference type="EMBL" id="HBUE01195794">
    <property type="protein sequence ID" value="CAG6527598.1"/>
    <property type="molecule type" value="Transcribed_RNA"/>
</dbReference>
<accession>A0A8D8B9P4</accession>
<protein>
    <submittedName>
        <fullName evidence="1">(northern house mosquito) hypothetical protein</fullName>
    </submittedName>
</protein>
<proteinExistence type="predicted"/>
<dbReference type="AlphaFoldDB" id="A0A8D8B9P4"/>
<organism evidence="1">
    <name type="scientific">Culex pipiens</name>
    <name type="common">House mosquito</name>
    <dbReference type="NCBI Taxonomy" id="7175"/>
    <lineage>
        <taxon>Eukaryota</taxon>
        <taxon>Metazoa</taxon>
        <taxon>Ecdysozoa</taxon>
        <taxon>Arthropoda</taxon>
        <taxon>Hexapoda</taxon>
        <taxon>Insecta</taxon>
        <taxon>Pterygota</taxon>
        <taxon>Neoptera</taxon>
        <taxon>Endopterygota</taxon>
        <taxon>Diptera</taxon>
        <taxon>Nematocera</taxon>
        <taxon>Culicoidea</taxon>
        <taxon>Culicidae</taxon>
        <taxon>Culicinae</taxon>
        <taxon>Culicini</taxon>
        <taxon>Culex</taxon>
        <taxon>Culex</taxon>
    </lineage>
</organism>
<reference evidence="1" key="1">
    <citation type="submission" date="2021-05" db="EMBL/GenBank/DDBJ databases">
        <authorList>
            <person name="Alioto T."/>
            <person name="Alioto T."/>
            <person name="Gomez Garrido J."/>
        </authorList>
    </citation>
    <scope>NUCLEOTIDE SEQUENCE</scope>
</reference>
<dbReference type="EMBL" id="HBUE01301791">
    <property type="protein sequence ID" value="CAG6579320.1"/>
    <property type="molecule type" value="Transcribed_RNA"/>
</dbReference>